<dbReference type="Pfam" id="PF08281">
    <property type="entry name" value="Sigma70_r4_2"/>
    <property type="match status" value="1"/>
</dbReference>
<dbReference type="PANTHER" id="PTHR43133:SF46">
    <property type="entry name" value="RNA POLYMERASE SIGMA-70 FACTOR ECF SUBFAMILY"/>
    <property type="match status" value="1"/>
</dbReference>
<name>A0A8J2XWM7_9BACT</name>
<evidence type="ECO:0000256" key="4">
    <source>
        <dbReference type="ARBA" id="ARBA00023163"/>
    </source>
</evidence>
<proteinExistence type="inferred from homology"/>
<dbReference type="Gene3D" id="1.10.10.10">
    <property type="entry name" value="Winged helix-like DNA-binding domain superfamily/Winged helix DNA-binding domain"/>
    <property type="match status" value="1"/>
</dbReference>
<dbReference type="Proteomes" id="UP000607559">
    <property type="component" value="Unassembled WGS sequence"/>
</dbReference>
<protein>
    <submittedName>
        <fullName evidence="7">DNA-directed RNA polymerase sigma-70 factor</fullName>
    </submittedName>
</protein>
<reference evidence="7" key="1">
    <citation type="journal article" date="2014" name="Int. J. Syst. Evol. Microbiol.">
        <title>Complete genome sequence of Corynebacterium casei LMG S-19264T (=DSM 44701T), isolated from a smear-ripened cheese.</title>
        <authorList>
            <consortium name="US DOE Joint Genome Institute (JGI-PGF)"/>
            <person name="Walter F."/>
            <person name="Albersmeier A."/>
            <person name="Kalinowski J."/>
            <person name="Ruckert C."/>
        </authorList>
    </citation>
    <scope>NUCLEOTIDE SEQUENCE</scope>
    <source>
        <strain evidence="7">CGMCC 1.15448</strain>
    </source>
</reference>
<reference evidence="7" key="2">
    <citation type="submission" date="2020-09" db="EMBL/GenBank/DDBJ databases">
        <authorList>
            <person name="Sun Q."/>
            <person name="Zhou Y."/>
        </authorList>
    </citation>
    <scope>NUCLEOTIDE SEQUENCE</scope>
    <source>
        <strain evidence="7">CGMCC 1.15448</strain>
    </source>
</reference>
<feature type="domain" description="RNA polymerase sigma factor 70 region 4 type 2" evidence="6">
    <location>
        <begin position="119"/>
        <end position="170"/>
    </location>
</feature>
<dbReference type="SUPFAM" id="SSF88946">
    <property type="entry name" value="Sigma2 domain of RNA polymerase sigma factors"/>
    <property type="match status" value="1"/>
</dbReference>
<dbReference type="RefSeq" id="WP_188937184.1">
    <property type="nucleotide sequence ID" value="NZ_BMJC01000006.1"/>
</dbReference>
<dbReference type="InterPro" id="IPR014284">
    <property type="entry name" value="RNA_pol_sigma-70_dom"/>
</dbReference>
<dbReference type="SUPFAM" id="SSF88659">
    <property type="entry name" value="Sigma3 and sigma4 domains of RNA polymerase sigma factors"/>
    <property type="match status" value="1"/>
</dbReference>
<gene>
    <name evidence="7" type="ORF">GCM10011511_51070</name>
</gene>
<dbReference type="InterPro" id="IPR014327">
    <property type="entry name" value="RNA_pol_sigma70_bacteroid"/>
</dbReference>
<keyword evidence="2" id="KW-0805">Transcription regulation</keyword>
<feature type="domain" description="RNA polymerase sigma-70 region 2" evidence="5">
    <location>
        <begin position="24"/>
        <end position="90"/>
    </location>
</feature>
<dbReference type="PANTHER" id="PTHR43133">
    <property type="entry name" value="RNA POLYMERASE ECF-TYPE SIGMA FACTO"/>
    <property type="match status" value="1"/>
</dbReference>
<dbReference type="InterPro" id="IPR013324">
    <property type="entry name" value="RNA_pol_sigma_r3/r4-like"/>
</dbReference>
<dbReference type="InterPro" id="IPR013249">
    <property type="entry name" value="RNA_pol_sigma70_r4_t2"/>
</dbReference>
<dbReference type="InterPro" id="IPR039425">
    <property type="entry name" value="RNA_pol_sigma-70-like"/>
</dbReference>
<evidence type="ECO:0000259" key="5">
    <source>
        <dbReference type="Pfam" id="PF04542"/>
    </source>
</evidence>
<keyword evidence="4" id="KW-0804">Transcription</keyword>
<dbReference type="Pfam" id="PF04542">
    <property type="entry name" value="Sigma70_r2"/>
    <property type="match status" value="1"/>
</dbReference>
<evidence type="ECO:0000313" key="8">
    <source>
        <dbReference type="Proteomes" id="UP000607559"/>
    </source>
</evidence>
<evidence type="ECO:0000259" key="6">
    <source>
        <dbReference type="Pfam" id="PF08281"/>
    </source>
</evidence>
<keyword evidence="8" id="KW-1185">Reference proteome</keyword>
<evidence type="ECO:0000256" key="1">
    <source>
        <dbReference type="ARBA" id="ARBA00010641"/>
    </source>
</evidence>
<evidence type="ECO:0000256" key="3">
    <source>
        <dbReference type="ARBA" id="ARBA00023082"/>
    </source>
</evidence>
<comment type="caution">
    <text evidence="7">The sequence shown here is derived from an EMBL/GenBank/DDBJ whole genome shotgun (WGS) entry which is preliminary data.</text>
</comment>
<dbReference type="AlphaFoldDB" id="A0A8J2XWM7"/>
<dbReference type="InterPro" id="IPR007627">
    <property type="entry name" value="RNA_pol_sigma70_r2"/>
</dbReference>
<dbReference type="GO" id="GO:0016987">
    <property type="term" value="F:sigma factor activity"/>
    <property type="evidence" value="ECO:0007669"/>
    <property type="project" value="UniProtKB-KW"/>
</dbReference>
<accession>A0A8J2XWM7</accession>
<dbReference type="InterPro" id="IPR013325">
    <property type="entry name" value="RNA_pol_sigma_r2"/>
</dbReference>
<dbReference type="CDD" id="cd06171">
    <property type="entry name" value="Sigma70_r4"/>
    <property type="match status" value="1"/>
</dbReference>
<evidence type="ECO:0000256" key="2">
    <source>
        <dbReference type="ARBA" id="ARBA00023015"/>
    </source>
</evidence>
<keyword evidence="3" id="KW-0731">Sigma factor</keyword>
<dbReference type="Gene3D" id="1.10.1740.10">
    <property type="match status" value="1"/>
</dbReference>
<dbReference type="InterPro" id="IPR036388">
    <property type="entry name" value="WH-like_DNA-bd_sf"/>
</dbReference>
<keyword evidence="7" id="KW-0240">DNA-directed RNA polymerase</keyword>
<dbReference type="GO" id="GO:0000428">
    <property type="term" value="C:DNA-directed RNA polymerase complex"/>
    <property type="evidence" value="ECO:0007669"/>
    <property type="project" value="UniProtKB-KW"/>
</dbReference>
<comment type="similarity">
    <text evidence="1">Belongs to the sigma-70 factor family. ECF subfamily.</text>
</comment>
<dbReference type="GO" id="GO:0006352">
    <property type="term" value="P:DNA-templated transcription initiation"/>
    <property type="evidence" value="ECO:0007669"/>
    <property type="project" value="InterPro"/>
</dbReference>
<sequence>MSPEEEQIWRGIQQKDGQVFENYYKAHYRFFFLASCQYLKDPGVAQEIVNDVFIKLWEDAATIDIHTSLKFYIHRAVVNRSLNELDRDRRDRQRQQQLGHAIEETTEWKEMEGNELKIRLYKAIDQLPEQCRKVFNMSRFEGLKQQEIADKLGISIKTVKNHITRALKELHEVVGDWNALPVWIILIKEFFWPWR</sequence>
<dbReference type="NCBIfam" id="TIGR02985">
    <property type="entry name" value="Sig70_bacteroi1"/>
    <property type="match status" value="1"/>
</dbReference>
<dbReference type="EMBL" id="BMJC01000006">
    <property type="protein sequence ID" value="GGB21102.1"/>
    <property type="molecule type" value="Genomic_DNA"/>
</dbReference>
<evidence type="ECO:0000313" key="7">
    <source>
        <dbReference type="EMBL" id="GGB21102.1"/>
    </source>
</evidence>
<organism evidence="7 8">
    <name type="scientific">Puia dinghuensis</name>
    <dbReference type="NCBI Taxonomy" id="1792502"/>
    <lineage>
        <taxon>Bacteria</taxon>
        <taxon>Pseudomonadati</taxon>
        <taxon>Bacteroidota</taxon>
        <taxon>Chitinophagia</taxon>
        <taxon>Chitinophagales</taxon>
        <taxon>Chitinophagaceae</taxon>
        <taxon>Puia</taxon>
    </lineage>
</organism>
<dbReference type="GO" id="GO:0003677">
    <property type="term" value="F:DNA binding"/>
    <property type="evidence" value="ECO:0007669"/>
    <property type="project" value="InterPro"/>
</dbReference>
<dbReference type="NCBIfam" id="TIGR02937">
    <property type="entry name" value="sigma70-ECF"/>
    <property type="match status" value="1"/>
</dbReference>